<gene>
    <name evidence="2" type="ORF">PCOR1329_LOCUS76151</name>
</gene>
<comment type="caution">
    <text evidence="2">The sequence shown here is derived from an EMBL/GenBank/DDBJ whole genome shotgun (WGS) entry which is preliminary data.</text>
</comment>
<sequence length="136" mass="14473">EEEEKQEEEEEPSGPREGCSAGHLGLSGAPGGTLGQGGSAPSRVQRRPKRSAQTSERLCFSRSGLHSHSAEELDVLGPRLPAAEVDDKSDLAPLEPGRVPHSVGAAQLTVCQDTRESVLEELDLSSDPRVILPLCR</sequence>
<name>A0ABN9XFB2_9DINO</name>
<feature type="region of interest" description="Disordered" evidence="1">
    <location>
        <begin position="1"/>
        <end position="72"/>
    </location>
</feature>
<keyword evidence="3" id="KW-1185">Reference proteome</keyword>
<reference evidence="2" key="1">
    <citation type="submission" date="2023-10" db="EMBL/GenBank/DDBJ databases">
        <authorList>
            <person name="Chen Y."/>
            <person name="Shah S."/>
            <person name="Dougan E. K."/>
            <person name="Thang M."/>
            <person name="Chan C."/>
        </authorList>
    </citation>
    <scope>NUCLEOTIDE SEQUENCE [LARGE SCALE GENOMIC DNA]</scope>
</reference>
<dbReference type="Proteomes" id="UP001189429">
    <property type="component" value="Unassembled WGS sequence"/>
</dbReference>
<evidence type="ECO:0000313" key="2">
    <source>
        <dbReference type="EMBL" id="CAK0898225.1"/>
    </source>
</evidence>
<organism evidence="2 3">
    <name type="scientific">Prorocentrum cordatum</name>
    <dbReference type="NCBI Taxonomy" id="2364126"/>
    <lineage>
        <taxon>Eukaryota</taxon>
        <taxon>Sar</taxon>
        <taxon>Alveolata</taxon>
        <taxon>Dinophyceae</taxon>
        <taxon>Prorocentrales</taxon>
        <taxon>Prorocentraceae</taxon>
        <taxon>Prorocentrum</taxon>
    </lineage>
</organism>
<accession>A0ABN9XFB2</accession>
<evidence type="ECO:0000313" key="3">
    <source>
        <dbReference type="Proteomes" id="UP001189429"/>
    </source>
</evidence>
<feature type="non-terminal residue" evidence="2">
    <location>
        <position position="1"/>
    </location>
</feature>
<proteinExistence type="predicted"/>
<evidence type="ECO:0000256" key="1">
    <source>
        <dbReference type="SAM" id="MobiDB-lite"/>
    </source>
</evidence>
<dbReference type="EMBL" id="CAUYUJ010020444">
    <property type="protein sequence ID" value="CAK0898225.1"/>
    <property type="molecule type" value="Genomic_DNA"/>
</dbReference>
<feature type="compositionally biased region" description="Gly residues" evidence="1">
    <location>
        <begin position="28"/>
        <end position="38"/>
    </location>
</feature>
<feature type="compositionally biased region" description="Acidic residues" evidence="1">
    <location>
        <begin position="1"/>
        <end position="12"/>
    </location>
</feature>
<protein>
    <submittedName>
        <fullName evidence="2">Uncharacterized protein</fullName>
    </submittedName>
</protein>